<evidence type="ECO:0000256" key="6">
    <source>
        <dbReference type="ARBA" id="ARBA00022989"/>
    </source>
</evidence>
<evidence type="ECO:0000313" key="10">
    <source>
        <dbReference type="EMBL" id="KAK2704161.1"/>
    </source>
</evidence>
<evidence type="ECO:0000256" key="9">
    <source>
        <dbReference type="ARBA" id="ARBA00023136"/>
    </source>
</evidence>
<feature type="non-terminal residue" evidence="10">
    <location>
        <position position="192"/>
    </location>
</feature>
<dbReference type="AlphaFoldDB" id="A0AA88HEN6"/>
<evidence type="ECO:0000313" key="11">
    <source>
        <dbReference type="Proteomes" id="UP001187531"/>
    </source>
</evidence>
<evidence type="ECO:0000256" key="2">
    <source>
        <dbReference type="ARBA" id="ARBA00004167"/>
    </source>
</evidence>
<dbReference type="EMBL" id="JAVRJZ010000030">
    <property type="protein sequence ID" value="KAK2704161.1"/>
    <property type="molecule type" value="Genomic_DNA"/>
</dbReference>
<dbReference type="GO" id="GO:0005794">
    <property type="term" value="C:Golgi apparatus"/>
    <property type="evidence" value="ECO:0007669"/>
    <property type="project" value="UniProtKB-SubCell"/>
</dbReference>
<keyword evidence="11" id="KW-1185">Reference proteome</keyword>
<dbReference type="Proteomes" id="UP001187531">
    <property type="component" value="Unassembled WGS sequence"/>
</dbReference>
<dbReference type="InterPro" id="IPR010876">
    <property type="entry name" value="C1orf43"/>
</dbReference>
<keyword evidence="9" id="KW-0472">Membrane</keyword>
<organism evidence="10 11">
    <name type="scientific">Artemia franciscana</name>
    <name type="common">Brine shrimp</name>
    <name type="synonym">Artemia sanfranciscana</name>
    <dbReference type="NCBI Taxonomy" id="6661"/>
    <lineage>
        <taxon>Eukaryota</taxon>
        <taxon>Metazoa</taxon>
        <taxon>Ecdysozoa</taxon>
        <taxon>Arthropoda</taxon>
        <taxon>Crustacea</taxon>
        <taxon>Branchiopoda</taxon>
        <taxon>Anostraca</taxon>
        <taxon>Artemiidae</taxon>
        <taxon>Artemia</taxon>
    </lineage>
</organism>
<name>A0AA88HEN6_ARTSF</name>
<gene>
    <name evidence="10" type="ORF">QYM36_017525</name>
</gene>
<comment type="function">
    <text evidence="1">General regulator of phagocytosis. Required to uptake Gram negative bacterium by macrophages.</text>
</comment>
<protein>
    <submittedName>
        <fullName evidence="10">Uncharacterized protein</fullName>
    </submittedName>
</protein>
<dbReference type="PANTHER" id="PTHR21425:SF2">
    <property type="entry name" value="PROTEIN C1ORF43"/>
    <property type="match status" value="1"/>
</dbReference>
<sequence>GLKREINRRLDVIDKIRKQFEPRLLNISGNLVYPKVSQSTVFRMKAVDELKNLENELEQIGIIQRRDPGKCVRAFLINLFNTTLWGPPQRLVHEFCDLYERARYSSDEFSEEHLVRYRSLMMKILEICSSCHGRAISWVCKPPYKNYAKGLEFLESKHPDVKENLTNLKADTVHLTDLIKTLMTLTCNDKED</sequence>
<comment type="caution">
    <text evidence="10">The sequence shown here is derived from an EMBL/GenBank/DDBJ whole genome shotgun (WGS) entry which is preliminary data.</text>
</comment>
<keyword evidence="6" id="KW-1133">Transmembrane helix</keyword>
<evidence type="ECO:0000256" key="5">
    <source>
        <dbReference type="ARBA" id="ARBA00022692"/>
    </source>
</evidence>
<evidence type="ECO:0000256" key="7">
    <source>
        <dbReference type="ARBA" id="ARBA00023034"/>
    </source>
</evidence>
<dbReference type="Pfam" id="PF07406">
    <property type="entry name" value="NICE-3"/>
    <property type="match status" value="1"/>
</dbReference>
<accession>A0AA88HEN6</accession>
<evidence type="ECO:0000256" key="3">
    <source>
        <dbReference type="ARBA" id="ARBA00004173"/>
    </source>
</evidence>
<reference evidence="10" key="1">
    <citation type="submission" date="2023-07" db="EMBL/GenBank/DDBJ databases">
        <title>Chromosome-level genome assembly of Artemia franciscana.</title>
        <authorList>
            <person name="Jo E."/>
        </authorList>
    </citation>
    <scope>NUCLEOTIDE SEQUENCE</scope>
    <source>
        <tissue evidence="10">Whole body</tissue>
    </source>
</reference>
<comment type="subcellular location">
    <subcellularLocation>
        <location evidence="4">Golgi apparatus</location>
    </subcellularLocation>
    <subcellularLocation>
        <location evidence="2">Membrane</location>
        <topology evidence="2">Single-pass membrane protein</topology>
    </subcellularLocation>
    <subcellularLocation>
        <location evidence="3">Mitochondrion</location>
    </subcellularLocation>
</comment>
<evidence type="ECO:0000256" key="1">
    <source>
        <dbReference type="ARBA" id="ARBA00002620"/>
    </source>
</evidence>
<keyword evidence="5" id="KW-0812">Transmembrane</keyword>
<dbReference type="GO" id="GO:0005739">
    <property type="term" value="C:mitochondrion"/>
    <property type="evidence" value="ECO:0007669"/>
    <property type="project" value="UniProtKB-SubCell"/>
</dbReference>
<dbReference type="GO" id="GO:0016020">
    <property type="term" value="C:membrane"/>
    <property type="evidence" value="ECO:0007669"/>
    <property type="project" value="UniProtKB-SubCell"/>
</dbReference>
<proteinExistence type="predicted"/>
<evidence type="ECO:0000256" key="8">
    <source>
        <dbReference type="ARBA" id="ARBA00023128"/>
    </source>
</evidence>
<keyword evidence="7" id="KW-0333">Golgi apparatus</keyword>
<dbReference type="PANTHER" id="PTHR21425">
    <property type="entry name" value="NICE-3"/>
    <property type="match status" value="1"/>
</dbReference>
<keyword evidence="8" id="KW-0496">Mitochondrion</keyword>
<evidence type="ECO:0000256" key="4">
    <source>
        <dbReference type="ARBA" id="ARBA00004555"/>
    </source>
</evidence>